<dbReference type="EMBL" id="CP138333">
    <property type="protein sequence ID" value="WZX29059.1"/>
    <property type="molecule type" value="Genomic_DNA"/>
</dbReference>
<dbReference type="PANTHER" id="PTHR11934">
    <property type="entry name" value="RIBOSE-5-PHOSPHATE ISOMERASE"/>
    <property type="match status" value="1"/>
</dbReference>
<accession>A0ABZ3CG79</accession>
<protein>
    <recommendedName>
        <fullName evidence="2">Ribose 5-phosphate isomerase A</fullName>
        <ecNumber evidence="2">5.3.1.6</ecNumber>
    </recommendedName>
</protein>
<evidence type="ECO:0000313" key="3">
    <source>
        <dbReference type="EMBL" id="WZX29059.1"/>
    </source>
</evidence>
<dbReference type="Pfam" id="PF06026">
    <property type="entry name" value="Rib_5-P_isom_A"/>
    <property type="match status" value="1"/>
</dbReference>
<dbReference type="SUPFAM" id="SSF75445">
    <property type="entry name" value="D-ribose-5-phosphate isomerase (RpiA), lid domain"/>
    <property type="match status" value="1"/>
</dbReference>
<reference evidence="4" key="1">
    <citation type="submission" date="2023-10" db="EMBL/GenBank/DDBJ databases">
        <title>Genome analysis and identification of Salinococcus sp. Bachu38 nov., a PGPR from the rhizosphere of Tamarix.</title>
        <authorList>
            <person name="Liang Z."/>
            <person name="Zhang X."/>
            <person name="Jia J."/>
            <person name="Chen X."/>
            <person name="Wang Y."/>
            <person name="Wang Q."/>
            <person name="Wang R."/>
        </authorList>
    </citation>
    <scope>NUCLEOTIDE SEQUENCE [LARGE SCALE GENOMIC DNA]</scope>
    <source>
        <strain evidence="4">Bachu38</strain>
    </source>
</reference>
<dbReference type="EC" id="5.3.1.6" evidence="2"/>
<sequence>MNEVYDALNAFLEDGSVMGMGSGSTIEGYIPYMKEHVDRYNLDVAFVPTSEKTEAHLKRHGLNVVHHAERMPVTIDGADRFNEALMVIKGGGGSLLREKQVGYFSDQIVIAAHQDKRVENFSGIVIPVEINTYLYGMTVRTIERDFEAQTEMRTGADGLFITDNGNHIVDCRFNDPKDMDHLQNGLLAIPGVVETGIFNRKVSHIFSFDDQGAYQKYEKDR</sequence>
<dbReference type="Proteomes" id="UP001455384">
    <property type="component" value="Chromosome"/>
</dbReference>
<keyword evidence="1 3" id="KW-0413">Isomerase</keyword>
<dbReference type="CDD" id="cd01398">
    <property type="entry name" value="RPI_A"/>
    <property type="match status" value="1"/>
</dbReference>
<dbReference type="GO" id="GO:0004751">
    <property type="term" value="F:ribose-5-phosphate isomerase activity"/>
    <property type="evidence" value="ECO:0007669"/>
    <property type="project" value="UniProtKB-EC"/>
</dbReference>
<dbReference type="Gene3D" id="3.40.50.1360">
    <property type="match status" value="1"/>
</dbReference>
<organism evidence="3 4">
    <name type="scientific">Salinicoccus bachuensis</name>
    <dbReference type="NCBI Taxonomy" id="3136731"/>
    <lineage>
        <taxon>Bacteria</taxon>
        <taxon>Bacillati</taxon>
        <taxon>Bacillota</taxon>
        <taxon>Bacilli</taxon>
        <taxon>Bacillales</taxon>
        <taxon>Staphylococcaceae</taxon>
        <taxon>Salinicoccus</taxon>
    </lineage>
</organism>
<evidence type="ECO:0000256" key="1">
    <source>
        <dbReference type="ARBA" id="ARBA00023235"/>
    </source>
</evidence>
<dbReference type="InterPro" id="IPR037171">
    <property type="entry name" value="NagB/RpiA_transferase-like"/>
</dbReference>
<dbReference type="NCBIfam" id="TIGR00021">
    <property type="entry name" value="rpiA"/>
    <property type="match status" value="1"/>
</dbReference>
<dbReference type="Gene3D" id="3.30.70.260">
    <property type="match status" value="1"/>
</dbReference>
<dbReference type="RefSeq" id="WP_342387633.1">
    <property type="nucleotide sequence ID" value="NZ_CP138333.2"/>
</dbReference>
<name>A0ABZ3CG79_9STAP</name>
<dbReference type="PANTHER" id="PTHR11934:SF0">
    <property type="entry name" value="RIBOSE-5-PHOSPHATE ISOMERASE"/>
    <property type="match status" value="1"/>
</dbReference>
<keyword evidence="4" id="KW-1185">Reference proteome</keyword>
<dbReference type="InterPro" id="IPR004788">
    <property type="entry name" value="Ribose5P_isomerase_type_A"/>
</dbReference>
<evidence type="ECO:0000256" key="2">
    <source>
        <dbReference type="NCBIfam" id="TIGR00021"/>
    </source>
</evidence>
<gene>
    <name evidence="3" type="primary">rpiA</name>
    <name evidence="3" type="ORF">RQP18_10370</name>
</gene>
<evidence type="ECO:0000313" key="4">
    <source>
        <dbReference type="Proteomes" id="UP001455384"/>
    </source>
</evidence>
<proteinExistence type="predicted"/>
<dbReference type="SUPFAM" id="SSF100950">
    <property type="entry name" value="NagB/RpiA/CoA transferase-like"/>
    <property type="match status" value="1"/>
</dbReference>